<comment type="function">
    <text evidence="5">Involved in the maturation of [NiFe] hydrogenases. Required for nickel insertion into the metal center of the hydrogenase.</text>
</comment>
<dbReference type="PANTHER" id="PTHR34535:SF3">
    <property type="entry name" value="HYDROGENASE MATURATION FACTOR HYPA"/>
    <property type="match status" value="1"/>
</dbReference>
<organism evidence="6 7">
    <name type="scientific">Candidatus Accumulibacter adjunctus</name>
    <dbReference type="NCBI Taxonomy" id="1454001"/>
    <lineage>
        <taxon>Bacteria</taxon>
        <taxon>Pseudomonadati</taxon>
        <taxon>Pseudomonadota</taxon>
        <taxon>Betaproteobacteria</taxon>
        <taxon>Candidatus Accumulibacter</taxon>
    </lineage>
</organism>
<proteinExistence type="inferred from homology"/>
<feature type="binding site" evidence="5">
    <location>
        <position position="73"/>
    </location>
    <ligand>
        <name>Zn(2+)</name>
        <dbReference type="ChEBI" id="CHEBI:29105"/>
    </ligand>
</feature>
<dbReference type="Pfam" id="PF01155">
    <property type="entry name" value="HypA"/>
    <property type="match status" value="1"/>
</dbReference>
<dbReference type="GO" id="GO:0016151">
    <property type="term" value="F:nickel cation binding"/>
    <property type="evidence" value="ECO:0007669"/>
    <property type="project" value="UniProtKB-UniRule"/>
</dbReference>
<feature type="binding site" evidence="5">
    <location>
        <position position="76"/>
    </location>
    <ligand>
        <name>Zn(2+)</name>
        <dbReference type="ChEBI" id="CHEBI:29105"/>
    </ligand>
</feature>
<keyword evidence="4 5" id="KW-0862">Zinc</keyword>
<keyword evidence="2 5" id="KW-0533">Nickel</keyword>
<comment type="caution">
    <text evidence="6">The sequence shown here is derived from an EMBL/GenBank/DDBJ whole genome shotgun (WGS) entry which is preliminary data.</text>
</comment>
<evidence type="ECO:0000256" key="4">
    <source>
        <dbReference type="ARBA" id="ARBA00022833"/>
    </source>
</evidence>
<dbReference type="AlphaFoldDB" id="A0A011MH34"/>
<keyword evidence="3 5" id="KW-0479">Metal-binding</keyword>
<dbReference type="GO" id="GO:0051604">
    <property type="term" value="P:protein maturation"/>
    <property type="evidence" value="ECO:0007669"/>
    <property type="project" value="InterPro"/>
</dbReference>
<evidence type="ECO:0000313" key="6">
    <source>
        <dbReference type="EMBL" id="EXI69213.1"/>
    </source>
</evidence>
<dbReference type="PROSITE" id="PS01249">
    <property type="entry name" value="HYPA"/>
    <property type="match status" value="1"/>
</dbReference>
<dbReference type="HAMAP" id="MF_00213">
    <property type="entry name" value="HypA_HybF"/>
    <property type="match status" value="1"/>
</dbReference>
<evidence type="ECO:0000256" key="3">
    <source>
        <dbReference type="ARBA" id="ARBA00022723"/>
    </source>
</evidence>
<dbReference type="NCBIfam" id="TIGR00100">
    <property type="entry name" value="hypA"/>
    <property type="match status" value="1"/>
</dbReference>
<name>A0A011MH34_9PROT</name>
<feature type="binding site" evidence="5">
    <location>
        <position position="2"/>
    </location>
    <ligand>
        <name>Ni(2+)</name>
        <dbReference type="ChEBI" id="CHEBI:49786"/>
    </ligand>
</feature>
<dbReference type="PATRIC" id="fig|1454001.3.peg.383"/>
<dbReference type="Proteomes" id="UP000020218">
    <property type="component" value="Unassembled WGS sequence"/>
</dbReference>
<feature type="binding site" evidence="5">
    <location>
        <position position="92"/>
    </location>
    <ligand>
        <name>Zn(2+)</name>
        <dbReference type="ChEBI" id="CHEBI:29105"/>
    </ligand>
</feature>
<sequence>MHEMSLAVGIVDLIEEAARAQGFRRVLTVAIEIGELAAVEAEAIGFCFSAVTRGTLAEGARLQIVQVPGEGLCFNCHQTVPLAALYDPCPACGGHPVQATGGTEMRVKELEVE</sequence>
<dbReference type="InterPro" id="IPR000688">
    <property type="entry name" value="HypA/HybF"/>
</dbReference>
<protein>
    <recommendedName>
        <fullName evidence="5">Hydrogenase maturation factor HypA</fullName>
    </recommendedName>
</protein>
<evidence type="ECO:0000256" key="5">
    <source>
        <dbReference type="HAMAP-Rule" id="MF_00213"/>
    </source>
</evidence>
<dbReference type="GO" id="GO:0008270">
    <property type="term" value="F:zinc ion binding"/>
    <property type="evidence" value="ECO:0007669"/>
    <property type="project" value="UniProtKB-UniRule"/>
</dbReference>
<evidence type="ECO:0000313" key="7">
    <source>
        <dbReference type="Proteomes" id="UP000020218"/>
    </source>
</evidence>
<accession>A0A011MH34</accession>
<gene>
    <name evidence="5 6" type="primary">hypA</name>
    <name evidence="6" type="ORF">AW08_00420</name>
</gene>
<evidence type="ECO:0000256" key="2">
    <source>
        <dbReference type="ARBA" id="ARBA00022596"/>
    </source>
</evidence>
<evidence type="ECO:0000256" key="1">
    <source>
        <dbReference type="ARBA" id="ARBA00010748"/>
    </source>
</evidence>
<keyword evidence="7" id="KW-1185">Reference proteome</keyword>
<comment type="similarity">
    <text evidence="1 5">Belongs to the HypA/HybF family.</text>
</comment>
<dbReference type="EMBL" id="JFAX01000002">
    <property type="protein sequence ID" value="EXI69213.1"/>
    <property type="molecule type" value="Genomic_DNA"/>
</dbReference>
<dbReference type="STRING" id="1454001.AW08_00420"/>
<dbReference type="PANTHER" id="PTHR34535">
    <property type="entry name" value="HYDROGENASE MATURATION FACTOR HYPA"/>
    <property type="match status" value="1"/>
</dbReference>
<reference evidence="6" key="1">
    <citation type="submission" date="2014-02" db="EMBL/GenBank/DDBJ databases">
        <title>Expanding our view of genomic diversity in Candidatus Accumulibacter clades.</title>
        <authorList>
            <person name="Skennerton C.T."/>
            <person name="Barr J.J."/>
            <person name="Slater F.R."/>
            <person name="Bond P.L."/>
            <person name="Tyson G.W."/>
        </authorList>
    </citation>
    <scope>NUCLEOTIDE SEQUENCE [LARGE SCALE GENOMIC DNA]</scope>
</reference>
<dbReference type="PIRSF" id="PIRSF004761">
    <property type="entry name" value="Hydrgn_mat_HypA"/>
    <property type="match status" value="1"/>
</dbReference>
<feature type="binding site" evidence="5">
    <location>
        <position position="89"/>
    </location>
    <ligand>
        <name>Zn(2+)</name>
        <dbReference type="ChEBI" id="CHEBI:29105"/>
    </ligand>
</feature>
<dbReference type="InterPro" id="IPR020538">
    <property type="entry name" value="Hydgase_Ni_incorp_HypA/HybF_CS"/>
</dbReference>
<dbReference type="Gene3D" id="3.30.2320.80">
    <property type="match status" value="1"/>
</dbReference>